<reference evidence="3 4" key="1">
    <citation type="submission" date="2024-03" db="EMBL/GenBank/DDBJ databases">
        <title>Human intestinal bacterial collection.</title>
        <authorList>
            <person name="Pauvert C."/>
            <person name="Hitch T.C.A."/>
            <person name="Clavel T."/>
        </authorList>
    </citation>
    <scope>NUCLEOTIDE SEQUENCE [LARGE SCALE GENOMIC DNA]</scope>
    <source>
        <strain evidence="3 4">CLA-AA-H192</strain>
    </source>
</reference>
<evidence type="ECO:0000313" key="3">
    <source>
        <dbReference type="EMBL" id="MEQ2512062.1"/>
    </source>
</evidence>
<evidence type="ECO:0000256" key="2">
    <source>
        <dbReference type="SAM" id="Phobius"/>
    </source>
</evidence>
<evidence type="ECO:0008006" key="5">
    <source>
        <dbReference type="Google" id="ProtNLM"/>
    </source>
</evidence>
<name>A0ABV1G9G0_9FIRM</name>
<feature type="transmembrane region" description="Helical" evidence="2">
    <location>
        <begin position="128"/>
        <end position="147"/>
    </location>
</feature>
<accession>A0ABV1G9G0</accession>
<dbReference type="EMBL" id="JBBMFF010000257">
    <property type="protein sequence ID" value="MEQ2512062.1"/>
    <property type="molecule type" value="Genomic_DNA"/>
</dbReference>
<feature type="coiled-coil region" evidence="1">
    <location>
        <begin position="215"/>
        <end position="249"/>
    </location>
</feature>
<protein>
    <recommendedName>
        <fullName evidence="5">J domain-containing protein</fullName>
    </recommendedName>
</protein>
<dbReference type="Proteomes" id="UP001491552">
    <property type="component" value="Unassembled WGS sequence"/>
</dbReference>
<sequence length="255" mass="28677">MKYHDILGIRENATPQKIDAAYTEKETLLVRQREELGEKAFSTKKREIDKAKADCLVWLELPHAERLKRRAAEYVKAAPNRTNGVVFGVCTGIDALCGNVCNGCGSRDSEGCCEDACGCGGVPIAIDAIAWTAVAILLIVKISQGIFRISRRWRIRRYNNAVTEKPHLESQIASIRSSADRKIQEQRSKETRQRELNIYADFFESIGSASTSEVRAQESARVEKQKDEVARTEQNINDLNARLEKVNEIIRQGRP</sequence>
<keyword evidence="1" id="KW-0175">Coiled coil</keyword>
<proteinExistence type="predicted"/>
<keyword evidence="2" id="KW-0472">Membrane</keyword>
<organism evidence="3 4">
    <name type="scientific">Faecousia intestinalis</name>
    <dbReference type="NCBI Taxonomy" id="3133167"/>
    <lineage>
        <taxon>Bacteria</taxon>
        <taxon>Bacillati</taxon>
        <taxon>Bacillota</taxon>
        <taxon>Clostridia</taxon>
        <taxon>Eubacteriales</taxon>
        <taxon>Oscillospiraceae</taxon>
        <taxon>Faecousia</taxon>
    </lineage>
</organism>
<gene>
    <name evidence="3" type="ORF">WMO66_12545</name>
</gene>
<keyword evidence="4" id="KW-1185">Reference proteome</keyword>
<keyword evidence="2" id="KW-1133">Transmembrane helix</keyword>
<dbReference type="RefSeq" id="WP_349136765.1">
    <property type="nucleotide sequence ID" value="NZ_JBBMFF010000257.1"/>
</dbReference>
<keyword evidence="2" id="KW-0812">Transmembrane</keyword>
<comment type="caution">
    <text evidence="3">The sequence shown here is derived from an EMBL/GenBank/DDBJ whole genome shotgun (WGS) entry which is preliminary data.</text>
</comment>
<evidence type="ECO:0000256" key="1">
    <source>
        <dbReference type="SAM" id="Coils"/>
    </source>
</evidence>
<evidence type="ECO:0000313" key="4">
    <source>
        <dbReference type="Proteomes" id="UP001491552"/>
    </source>
</evidence>